<feature type="region of interest" description="Disordered" evidence="1">
    <location>
        <begin position="61"/>
        <end position="103"/>
    </location>
</feature>
<dbReference type="AlphaFoldDB" id="A0A8J5CZ06"/>
<protein>
    <submittedName>
        <fullName evidence="2">Uncharacterized protein</fullName>
    </submittedName>
</protein>
<dbReference type="Proteomes" id="UP000770661">
    <property type="component" value="Unassembled WGS sequence"/>
</dbReference>
<evidence type="ECO:0000313" key="2">
    <source>
        <dbReference type="EMBL" id="KAG0726484.1"/>
    </source>
</evidence>
<proteinExistence type="predicted"/>
<evidence type="ECO:0000256" key="1">
    <source>
        <dbReference type="SAM" id="MobiDB-lite"/>
    </source>
</evidence>
<name>A0A8J5CZ06_CHIOP</name>
<organism evidence="2 3">
    <name type="scientific">Chionoecetes opilio</name>
    <name type="common">Atlantic snow crab</name>
    <name type="synonym">Cancer opilio</name>
    <dbReference type="NCBI Taxonomy" id="41210"/>
    <lineage>
        <taxon>Eukaryota</taxon>
        <taxon>Metazoa</taxon>
        <taxon>Ecdysozoa</taxon>
        <taxon>Arthropoda</taxon>
        <taxon>Crustacea</taxon>
        <taxon>Multicrustacea</taxon>
        <taxon>Malacostraca</taxon>
        <taxon>Eumalacostraca</taxon>
        <taxon>Eucarida</taxon>
        <taxon>Decapoda</taxon>
        <taxon>Pleocyemata</taxon>
        <taxon>Brachyura</taxon>
        <taxon>Eubrachyura</taxon>
        <taxon>Majoidea</taxon>
        <taxon>Majidae</taxon>
        <taxon>Chionoecetes</taxon>
    </lineage>
</organism>
<dbReference type="EMBL" id="JACEEZ010004358">
    <property type="protein sequence ID" value="KAG0726484.1"/>
    <property type="molecule type" value="Genomic_DNA"/>
</dbReference>
<reference evidence="2" key="1">
    <citation type="submission" date="2020-07" db="EMBL/GenBank/DDBJ databases">
        <title>The High-quality genome of the commercially important snow crab, Chionoecetes opilio.</title>
        <authorList>
            <person name="Jeong J.-H."/>
            <person name="Ryu S."/>
        </authorList>
    </citation>
    <scope>NUCLEOTIDE SEQUENCE</scope>
    <source>
        <strain evidence="2">MADBK_172401_WGS</strain>
        <tissue evidence="2">Digestive gland</tissue>
    </source>
</reference>
<comment type="caution">
    <text evidence="2">The sequence shown here is derived from an EMBL/GenBank/DDBJ whole genome shotgun (WGS) entry which is preliminary data.</text>
</comment>
<sequence>MQQHPERRYSNKSFPPLRGSWLPFAGQRPCEGLFCNILGVEVDRELKTQNLDGFLEWEGKRHQNRSLPSTAGPAAGDQEPPLPVSSSGAKFTSPPNQHAHCQGSRVGAGESTVISVSRDCWQLLEKIVHVDVPKGTGPSTEPCGTDASMAGTQKPAILTTTWRVLTLQVVPQEQQGVTLDAFCSEFFREGLRAHTLSKAPAVSRAPHDSVLDVIQGTYFKPPSQRKVDPFDYLCQTSLATKPPHIAVDTTQLVGVTHDTLPQEPFHNTLLTNAVARRLPRGTMPSKCNL</sequence>
<keyword evidence="3" id="KW-1185">Reference proteome</keyword>
<accession>A0A8J5CZ06</accession>
<gene>
    <name evidence="2" type="ORF">GWK47_036451</name>
</gene>
<feature type="compositionally biased region" description="Polar residues" evidence="1">
    <location>
        <begin position="84"/>
        <end position="96"/>
    </location>
</feature>
<evidence type="ECO:0000313" key="3">
    <source>
        <dbReference type="Proteomes" id="UP000770661"/>
    </source>
</evidence>